<feature type="region of interest" description="Disordered" evidence="4">
    <location>
        <begin position="857"/>
        <end position="876"/>
    </location>
</feature>
<sequence length="1078" mass="118700">MSAHVVELPNEILIAIIGWLPDLADLAALSRTCRRLHSATDPELFARIPRSHADVRHALFYFAENGLIEPVRRLLDLGVNPNILYCSPVPRNTLLGVLCEQDRCPGRMPLIDGTFVLHYICMTQKTASEDQELSLSLSHICDWLWQNPPRRLRSEDDPTYNFLLHDLHTVVSQHDVVWNCDLGKVTMADGSHPPESLDAAYLWTPLHVAAANGDDNLAELLLSRGAAVDPFLPAHENPPFVGLLEIDRRQPWQTLSQSPLFLAVLERHASTVDVLLSRHATTTVAGDPFQIRSESVGITALHVAAWVGDLNLCTLLLNRGPGQIKDVTEAGLTPVDYALVFGNVRTVGRLLLETVASEYPDSSGSADLPPKSPLQVAAERRGALAVTTHFRRCSETDWLMDMGVTAGWMHETPVLDCLNMRSIMPADERMAIKLLRRLIAQASEAELKFQSNMDQYLTLAAEKRWPQMLGLLLDIAKQQSLNLSERAFEDMMNTAAKNPDSPAAVETIKLLIDHGVAAAAMPLPTLAGWFCSSPCRAMPLSSKLVPRHQHLNLTRPAVAAAQLAIAQFLYQRLSASPGGVQDEDLRAALMAVCQPGALPLCQWLASVGALRLVTKHDLKIMLFRTAMSEKFGGNDPELACWVLEQADRSTQLEMLRGWDVGDTIVRSQGLTVAAVLLISGAPPVARRLPSRTSSRDTPSQALFSCRTQKQVQFRRVTVNSREHPIILACLLPDTPGAPEVLQHALAAEKEKAQDFATDTIYFLPAETRPYPLASLVCCARTNRGQTTDARPSEPQRLAMLEALLASGADVHDILVERDPPPGANTAALPDDGSPGAWPSEPLWRALAAGDEAEIARLQDQQQQQHHPSISENPAPPRWKLADVHRPVTCAINSHLPSLVKLMLEERPLAEPNSPVALRYLRRACSGHLRLCPETLEIVLDKANIDNVDLPTGRDGMTALMCLMQFALEDDFSDNAADIVIHPECRCDEWLIGFEKYDLCRMVEMLVSRGARWTTRNAATGETAGSMLWRVVNSGKQRKGVYKIHVVEELRRRVRTGDMLVERDMAEGALGTEEGGGGV</sequence>
<evidence type="ECO:0000313" key="7">
    <source>
        <dbReference type="Proteomes" id="UP001600064"/>
    </source>
</evidence>
<organism evidence="6 7">
    <name type="scientific">Remersonia thermophila</name>
    <dbReference type="NCBI Taxonomy" id="72144"/>
    <lineage>
        <taxon>Eukaryota</taxon>
        <taxon>Fungi</taxon>
        <taxon>Dikarya</taxon>
        <taxon>Ascomycota</taxon>
        <taxon>Pezizomycotina</taxon>
        <taxon>Sordariomycetes</taxon>
        <taxon>Sordariomycetidae</taxon>
        <taxon>Sordariales</taxon>
        <taxon>Sordariales incertae sedis</taxon>
        <taxon>Remersonia</taxon>
    </lineage>
</organism>
<dbReference type="Pfam" id="PF00023">
    <property type="entry name" value="Ank"/>
    <property type="match status" value="2"/>
</dbReference>
<dbReference type="Pfam" id="PF12937">
    <property type="entry name" value="F-box-like"/>
    <property type="match status" value="1"/>
</dbReference>
<keyword evidence="2 3" id="KW-0040">ANK repeat</keyword>
<dbReference type="Proteomes" id="UP001600064">
    <property type="component" value="Unassembled WGS sequence"/>
</dbReference>
<gene>
    <name evidence="6" type="ORF">VTJ83DRAFT_6056</name>
</gene>
<dbReference type="PROSITE" id="PS50181">
    <property type="entry name" value="FBOX"/>
    <property type="match status" value="1"/>
</dbReference>
<dbReference type="CDD" id="cd09917">
    <property type="entry name" value="F-box_SF"/>
    <property type="match status" value="1"/>
</dbReference>
<keyword evidence="7" id="KW-1185">Reference proteome</keyword>
<feature type="repeat" description="ANK" evidence="3">
    <location>
        <begin position="296"/>
        <end position="320"/>
    </location>
</feature>
<name>A0ABR4D9J9_9PEZI</name>
<dbReference type="InterPro" id="IPR002110">
    <property type="entry name" value="Ankyrin_rpt"/>
</dbReference>
<dbReference type="GeneID" id="98127369"/>
<dbReference type="Gene3D" id="1.25.40.20">
    <property type="entry name" value="Ankyrin repeat-containing domain"/>
    <property type="match status" value="3"/>
</dbReference>
<keyword evidence="1" id="KW-0677">Repeat</keyword>
<evidence type="ECO:0000256" key="4">
    <source>
        <dbReference type="SAM" id="MobiDB-lite"/>
    </source>
</evidence>
<evidence type="ECO:0000256" key="3">
    <source>
        <dbReference type="PROSITE-ProRule" id="PRU00023"/>
    </source>
</evidence>
<dbReference type="PANTHER" id="PTHR24198:SF165">
    <property type="entry name" value="ANKYRIN REPEAT-CONTAINING PROTEIN-RELATED"/>
    <property type="match status" value="1"/>
</dbReference>
<dbReference type="PROSITE" id="PS50297">
    <property type="entry name" value="ANK_REP_REGION"/>
    <property type="match status" value="2"/>
</dbReference>
<dbReference type="EMBL" id="JAZGUE010000005">
    <property type="protein sequence ID" value="KAL2266704.1"/>
    <property type="molecule type" value="Genomic_DNA"/>
</dbReference>
<protein>
    <recommendedName>
        <fullName evidence="5">F-box domain-containing protein</fullName>
    </recommendedName>
</protein>
<dbReference type="RefSeq" id="XP_070865431.1">
    <property type="nucleotide sequence ID" value="XM_071012725.1"/>
</dbReference>
<feature type="repeat" description="ANK" evidence="3">
    <location>
        <begin position="201"/>
        <end position="229"/>
    </location>
</feature>
<reference evidence="6 7" key="1">
    <citation type="journal article" date="2024" name="Commun. Biol.">
        <title>Comparative genomic analysis of thermophilic fungi reveals convergent evolutionary adaptations and gene losses.</title>
        <authorList>
            <person name="Steindorff A.S."/>
            <person name="Aguilar-Pontes M.V."/>
            <person name="Robinson A.J."/>
            <person name="Andreopoulos B."/>
            <person name="LaButti K."/>
            <person name="Kuo A."/>
            <person name="Mondo S."/>
            <person name="Riley R."/>
            <person name="Otillar R."/>
            <person name="Haridas S."/>
            <person name="Lipzen A."/>
            <person name="Grimwood J."/>
            <person name="Schmutz J."/>
            <person name="Clum A."/>
            <person name="Reid I.D."/>
            <person name="Moisan M.C."/>
            <person name="Butler G."/>
            <person name="Nguyen T.T.M."/>
            <person name="Dewar K."/>
            <person name="Conant G."/>
            <person name="Drula E."/>
            <person name="Henrissat B."/>
            <person name="Hansel C."/>
            <person name="Singer S."/>
            <person name="Hutchinson M.I."/>
            <person name="de Vries R.P."/>
            <person name="Natvig D.O."/>
            <person name="Powell A.J."/>
            <person name="Tsang A."/>
            <person name="Grigoriev I.V."/>
        </authorList>
    </citation>
    <scope>NUCLEOTIDE SEQUENCE [LARGE SCALE GENOMIC DNA]</scope>
    <source>
        <strain evidence="6 7">ATCC 22073</strain>
    </source>
</reference>
<proteinExistence type="predicted"/>
<dbReference type="InterPro" id="IPR036770">
    <property type="entry name" value="Ankyrin_rpt-contain_sf"/>
</dbReference>
<evidence type="ECO:0000256" key="2">
    <source>
        <dbReference type="ARBA" id="ARBA00023043"/>
    </source>
</evidence>
<dbReference type="PROSITE" id="PS50088">
    <property type="entry name" value="ANK_REPEAT"/>
    <property type="match status" value="2"/>
</dbReference>
<feature type="domain" description="F-box" evidence="5">
    <location>
        <begin position="2"/>
        <end position="48"/>
    </location>
</feature>
<dbReference type="PANTHER" id="PTHR24198">
    <property type="entry name" value="ANKYRIN REPEAT AND PROTEIN KINASE DOMAIN-CONTAINING PROTEIN"/>
    <property type="match status" value="1"/>
</dbReference>
<dbReference type="SMART" id="SM00248">
    <property type="entry name" value="ANK"/>
    <property type="match status" value="6"/>
</dbReference>
<dbReference type="InterPro" id="IPR001810">
    <property type="entry name" value="F-box_dom"/>
</dbReference>
<dbReference type="SUPFAM" id="SSF48403">
    <property type="entry name" value="Ankyrin repeat"/>
    <property type="match status" value="1"/>
</dbReference>
<dbReference type="SUPFAM" id="SSF81383">
    <property type="entry name" value="F-box domain"/>
    <property type="match status" value="1"/>
</dbReference>
<evidence type="ECO:0000256" key="1">
    <source>
        <dbReference type="ARBA" id="ARBA00022737"/>
    </source>
</evidence>
<evidence type="ECO:0000313" key="6">
    <source>
        <dbReference type="EMBL" id="KAL2266704.1"/>
    </source>
</evidence>
<accession>A0ABR4D9J9</accession>
<comment type="caution">
    <text evidence="6">The sequence shown here is derived from an EMBL/GenBank/DDBJ whole genome shotgun (WGS) entry which is preliminary data.</text>
</comment>
<evidence type="ECO:0000259" key="5">
    <source>
        <dbReference type="PROSITE" id="PS50181"/>
    </source>
</evidence>
<dbReference type="InterPro" id="IPR036047">
    <property type="entry name" value="F-box-like_dom_sf"/>
</dbReference>